<feature type="compositionally biased region" description="Basic and acidic residues" evidence="1">
    <location>
        <begin position="322"/>
        <end position="332"/>
    </location>
</feature>
<feature type="compositionally biased region" description="Polar residues" evidence="1">
    <location>
        <begin position="373"/>
        <end position="401"/>
    </location>
</feature>
<protein>
    <recommendedName>
        <fullName evidence="4">C2H2-type domain-containing protein</fullName>
    </recommendedName>
</protein>
<evidence type="ECO:0008006" key="4">
    <source>
        <dbReference type="Google" id="ProtNLM"/>
    </source>
</evidence>
<dbReference type="EMBL" id="JAULSU010000004">
    <property type="protein sequence ID" value="KAK0620593.1"/>
    <property type="molecule type" value="Genomic_DNA"/>
</dbReference>
<evidence type="ECO:0000256" key="1">
    <source>
        <dbReference type="SAM" id="MobiDB-lite"/>
    </source>
</evidence>
<reference evidence="2" key="1">
    <citation type="submission" date="2023-06" db="EMBL/GenBank/DDBJ databases">
        <title>Genome-scale phylogeny and comparative genomics of the fungal order Sordariales.</title>
        <authorList>
            <consortium name="Lawrence Berkeley National Laboratory"/>
            <person name="Hensen N."/>
            <person name="Bonometti L."/>
            <person name="Westerberg I."/>
            <person name="Brannstrom I.O."/>
            <person name="Guillou S."/>
            <person name="Cros-Aarteil S."/>
            <person name="Calhoun S."/>
            <person name="Haridas S."/>
            <person name="Kuo A."/>
            <person name="Mondo S."/>
            <person name="Pangilinan J."/>
            <person name="Riley R."/>
            <person name="Labutti K."/>
            <person name="Andreopoulos B."/>
            <person name="Lipzen A."/>
            <person name="Chen C."/>
            <person name="Yanf M."/>
            <person name="Daum C."/>
            <person name="Ng V."/>
            <person name="Clum A."/>
            <person name="Steindorff A."/>
            <person name="Ohm R."/>
            <person name="Martin F."/>
            <person name="Silar P."/>
            <person name="Natvig D."/>
            <person name="Lalanne C."/>
            <person name="Gautier V."/>
            <person name="Ament-Velasquez S.L."/>
            <person name="Kruys A."/>
            <person name="Hutchinson M.I."/>
            <person name="Powell A.J."/>
            <person name="Barry K."/>
            <person name="Miller A.N."/>
            <person name="Grigoriev I.V."/>
            <person name="Debuchy R."/>
            <person name="Gladieux P."/>
            <person name="Thoren M.H."/>
            <person name="Johannesson H."/>
        </authorList>
    </citation>
    <scope>NUCLEOTIDE SEQUENCE</scope>
    <source>
        <strain evidence="2">CBS 606.72</strain>
    </source>
</reference>
<proteinExistence type="predicted"/>
<feature type="region of interest" description="Disordered" evidence="1">
    <location>
        <begin position="415"/>
        <end position="447"/>
    </location>
</feature>
<feature type="region of interest" description="Disordered" evidence="1">
    <location>
        <begin position="322"/>
        <end position="401"/>
    </location>
</feature>
<feature type="compositionally biased region" description="Polar residues" evidence="1">
    <location>
        <begin position="341"/>
        <end position="351"/>
    </location>
</feature>
<organism evidence="2 3">
    <name type="scientific">Immersiella caudata</name>
    <dbReference type="NCBI Taxonomy" id="314043"/>
    <lineage>
        <taxon>Eukaryota</taxon>
        <taxon>Fungi</taxon>
        <taxon>Dikarya</taxon>
        <taxon>Ascomycota</taxon>
        <taxon>Pezizomycotina</taxon>
        <taxon>Sordariomycetes</taxon>
        <taxon>Sordariomycetidae</taxon>
        <taxon>Sordariales</taxon>
        <taxon>Lasiosphaeriaceae</taxon>
        <taxon>Immersiella</taxon>
    </lineage>
</organism>
<feature type="compositionally biased region" description="Basic and acidic residues" evidence="1">
    <location>
        <begin position="430"/>
        <end position="440"/>
    </location>
</feature>
<evidence type="ECO:0000313" key="3">
    <source>
        <dbReference type="Proteomes" id="UP001175000"/>
    </source>
</evidence>
<comment type="caution">
    <text evidence="2">The sequence shown here is derived from an EMBL/GenBank/DDBJ whole genome shotgun (WGS) entry which is preliminary data.</text>
</comment>
<evidence type="ECO:0000313" key="2">
    <source>
        <dbReference type="EMBL" id="KAK0620593.1"/>
    </source>
</evidence>
<keyword evidence="3" id="KW-1185">Reference proteome</keyword>
<gene>
    <name evidence="2" type="ORF">B0T14DRAFT_521775</name>
</gene>
<dbReference type="Proteomes" id="UP001175000">
    <property type="component" value="Unassembled WGS sequence"/>
</dbReference>
<feature type="compositionally biased region" description="Acidic residues" evidence="1">
    <location>
        <begin position="415"/>
        <end position="429"/>
    </location>
</feature>
<dbReference type="AlphaFoldDB" id="A0AA39WS50"/>
<sequence>MAAKTTLRSLIDPSVSCCVAPSHLIPPVARPFRPPHSRFSLWLLDVLTQLVVFSALHPLKFSAHRITLTVGLLRKKCVIILHPETPSRGSKETSAGRNNDWVEPKSRRSPHVQGTAGRHTPRRRKLDDSSGRSSKPNVKRPGVAPANNGSLFGCPLYKFDPIKHRNCLVTNRLTSFSYVVQHLQRYHPVQPIHCPICGETFATREACNNHISSPRSCSPRDFHHPGLTEDQLRAIRHRRNGLDDEQSRWFDLWDGMFPETRRPDSPYVLGEAQELLQVVRRVCIIASVWLGAQLPPNQFALLDWDYITDLVSRIPYGPAEGDRSYLSSDDRVPQMPAAGSRSPSDVFSPSHTHGHLPYRPQPATFDEGWAPPFNSSPTSGSSQLSNNQLVFTDPSRSNTQSVSAWSGVNFVEELAMPEETPDQDLDMDFDPSHYYDHMGGKDPTCGQ</sequence>
<accession>A0AA39WS50</accession>
<dbReference type="PANTHER" id="PTHR38166">
    <property type="entry name" value="C2H2-TYPE DOMAIN-CONTAINING PROTEIN-RELATED"/>
    <property type="match status" value="1"/>
</dbReference>
<dbReference type="PANTHER" id="PTHR38166:SF1">
    <property type="entry name" value="C2H2-TYPE DOMAIN-CONTAINING PROTEIN"/>
    <property type="match status" value="1"/>
</dbReference>
<feature type="region of interest" description="Disordered" evidence="1">
    <location>
        <begin position="86"/>
        <end position="144"/>
    </location>
</feature>
<name>A0AA39WS50_9PEZI</name>